<evidence type="ECO:0008006" key="3">
    <source>
        <dbReference type="Google" id="ProtNLM"/>
    </source>
</evidence>
<reference evidence="2" key="1">
    <citation type="journal article" date="2015" name="PLoS Genet.">
        <title>Genome Sequence and Transcriptome Analyses of Chrysochromulina tobin: Metabolic Tools for Enhanced Algal Fitness in the Prominent Order Prymnesiales (Haptophyceae).</title>
        <authorList>
            <person name="Hovde B.T."/>
            <person name="Deodato C.R."/>
            <person name="Hunsperger H.M."/>
            <person name="Ryken S.A."/>
            <person name="Yost W."/>
            <person name="Jha R.K."/>
            <person name="Patterson J."/>
            <person name="Monnat R.J. Jr."/>
            <person name="Barlow S.B."/>
            <person name="Starkenburg S.R."/>
            <person name="Cattolico R.A."/>
        </authorList>
    </citation>
    <scope>NUCLEOTIDE SEQUENCE</scope>
    <source>
        <strain evidence="2">CCMP291</strain>
    </source>
</reference>
<evidence type="ECO:0000313" key="1">
    <source>
        <dbReference type="EMBL" id="KOO27998.1"/>
    </source>
</evidence>
<comment type="caution">
    <text evidence="1">The sequence shown here is derived from an EMBL/GenBank/DDBJ whole genome shotgun (WGS) entry which is preliminary data.</text>
</comment>
<dbReference type="AlphaFoldDB" id="A0A0M0JP42"/>
<dbReference type="InterPro" id="IPR015947">
    <property type="entry name" value="PUA-like_sf"/>
</dbReference>
<dbReference type="EMBL" id="JWZX01002635">
    <property type="protein sequence ID" value="KOO27998.1"/>
    <property type="molecule type" value="Genomic_DNA"/>
</dbReference>
<name>A0A0M0JP42_9EUKA</name>
<evidence type="ECO:0000313" key="2">
    <source>
        <dbReference type="Proteomes" id="UP000037460"/>
    </source>
</evidence>
<gene>
    <name evidence="1" type="ORF">Ctob_007039</name>
</gene>
<sequence length="351" mass="38471">MQLGLLPFPLEDLMFPGEQRDVFLFEDRFLECLERDRVVGGLLLGDSGEVSDIGILLQVDEIRTDSLSVWARLTCVGRCELSHVRRTESRYAIARATLYTDSDAETVEVAEEDLRRIHAITAAQRRELLELLSSGVEELDDVPVAAGLIHVGADKADAPFGAYVTELDEELAFEHEEDDDYEDDLLAAECIFVGHSWDRPQQFGTCFYHCRDHGELDDEESGLDLDELLATRKEALWRAVTMRDGQESRAPTASAAAAATAGAAGVTAGAAVAPSVLGQLWDEPDEGRAARTLLSFAAAATLGPLERLEALLMTDASSRLQFALEKLSEQQETLASMLVLVKKEAARSGRF</sequence>
<protein>
    <recommendedName>
        <fullName evidence="3">Lon N-terminal domain-containing protein</fullName>
    </recommendedName>
</protein>
<dbReference type="OrthoDB" id="3919at2759"/>
<dbReference type="Proteomes" id="UP000037460">
    <property type="component" value="Unassembled WGS sequence"/>
</dbReference>
<accession>A0A0M0JP42</accession>
<proteinExistence type="predicted"/>
<keyword evidence="2" id="KW-1185">Reference proteome</keyword>
<organism evidence="1 2">
    <name type="scientific">Chrysochromulina tobinii</name>
    <dbReference type="NCBI Taxonomy" id="1460289"/>
    <lineage>
        <taxon>Eukaryota</taxon>
        <taxon>Haptista</taxon>
        <taxon>Haptophyta</taxon>
        <taxon>Prymnesiophyceae</taxon>
        <taxon>Prymnesiales</taxon>
        <taxon>Chrysochromulinaceae</taxon>
        <taxon>Chrysochromulina</taxon>
    </lineage>
</organism>
<dbReference type="SUPFAM" id="SSF88697">
    <property type="entry name" value="PUA domain-like"/>
    <property type="match status" value="1"/>
</dbReference>